<dbReference type="AlphaFoldDB" id="A0ABD2C916"/>
<accession>A0ABD2C916</accession>
<comment type="caution">
    <text evidence="1">The sequence shown here is derived from an EMBL/GenBank/DDBJ whole genome shotgun (WGS) entry which is preliminary data.</text>
</comment>
<dbReference type="Proteomes" id="UP001607302">
    <property type="component" value="Unassembled WGS sequence"/>
</dbReference>
<keyword evidence="2" id="KW-1185">Reference proteome</keyword>
<sequence>MPYGQRFITSAQRTKSFDRLAGVAGTLQYCQYETPLQDDVSETIGTIYLKSIQYAAVIWTKLFGD</sequence>
<evidence type="ECO:0000313" key="2">
    <source>
        <dbReference type="Proteomes" id="UP001607302"/>
    </source>
</evidence>
<dbReference type="EMBL" id="JAUDFV010000010">
    <property type="protein sequence ID" value="KAL2741551.1"/>
    <property type="molecule type" value="Genomic_DNA"/>
</dbReference>
<evidence type="ECO:0000313" key="1">
    <source>
        <dbReference type="EMBL" id="KAL2741551.1"/>
    </source>
</evidence>
<organism evidence="1 2">
    <name type="scientific">Vespula squamosa</name>
    <name type="common">Southern yellow jacket</name>
    <name type="synonym">Wasp</name>
    <dbReference type="NCBI Taxonomy" id="30214"/>
    <lineage>
        <taxon>Eukaryota</taxon>
        <taxon>Metazoa</taxon>
        <taxon>Ecdysozoa</taxon>
        <taxon>Arthropoda</taxon>
        <taxon>Hexapoda</taxon>
        <taxon>Insecta</taxon>
        <taxon>Pterygota</taxon>
        <taxon>Neoptera</taxon>
        <taxon>Endopterygota</taxon>
        <taxon>Hymenoptera</taxon>
        <taxon>Apocrita</taxon>
        <taxon>Aculeata</taxon>
        <taxon>Vespoidea</taxon>
        <taxon>Vespidae</taxon>
        <taxon>Vespinae</taxon>
        <taxon>Vespula</taxon>
    </lineage>
</organism>
<protein>
    <submittedName>
        <fullName evidence="1">Uncharacterized protein</fullName>
    </submittedName>
</protein>
<reference evidence="1 2" key="1">
    <citation type="journal article" date="2024" name="Ann. Entomol. Soc. Am.">
        <title>Genomic analyses of the southern and eastern yellowjacket wasps (Hymenoptera: Vespidae) reveal evolutionary signatures of social life.</title>
        <authorList>
            <person name="Catto M.A."/>
            <person name="Caine P.B."/>
            <person name="Orr S.E."/>
            <person name="Hunt B.G."/>
            <person name="Goodisman M.A.D."/>
        </authorList>
    </citation>
    <scope>NUCLEOTIDE SEQUENCE [LARGE SCALE GENOMIC DNA]</scope>
    <source>
        <strain evidence="1">233</strain>
        <tissue evidence="1">Head and thorax</tissue>
    </source>
</reference>
<name>A0ABD2C916_VESSQ</name>
<gene>
    <name evidence="1" type="ORF">V1478_000054</name>
</gene>
<proteinExistence type="predicted"/>